<evidence type="ECO:0000256" key="2">
    <source>
        <dbReference type="ARBA" id="ARBA00022763"/>
    </source>
</evidence>
<evidence type="ECO:0000313" key="7">
    <source>
        <dbReference type="EMBL" id="KJZ81912.1"/>
    </source>
</evidence>
<dbReference type="InterPro" id="IPR011034">
    <property type="entry name" value="Formyl_transferase-like_C_sf"/>
</dbReference>
<dbReference type="Proteomes" id="UP000033731">
    <property type="component" value="Unassembled WGS sequence"/>
</dbReference>
<organism evidence="7 8">
    <name type="scientific">Candidatus Liberibacter solanacearum</name>
    <dbReference type="NCBI Taxonomy" id="556287"/>
    <lineage>
        <taxon>Bacteria</taxon>
        <taxon>Pseudomonadati</taxon>
        <taxon>Pseudomonadota</taxon>
        <taxon>Alphaproteobacteria</taxon>
        <taxon>Hyphomicrobiales</taxon>
        <taxon>Rhizobiaceae</taxon>
        <taxon>Liberibacter</taxon>
    </lineage>
</organism>
<evidence type="ECO:0000256" key="5">
    <source>
        <dbReference type="HAMAP-Rule" id="MF_00527"/>
    </source>
</evidence>
<feature type="transmembrane region" description="Helical" evidence="6">
    <location>
        <begin position="93"/>
        <end position="111"/>
    </location>
</feature>
<dbReference type="NCBIfam" id="TIGR00567">
    <property type="entry name" value="3mg"/>
    <property type="match status" value="1"/>
</dbReference>
<evidence type="ECO:0000256" key="3">
    <source>
        <dbReference type="ARBA" id="ARBA00022801"/>
    </source>
</evidence>
<dbReference type="GO" id="GO:0006284">
    <property type="term" value="P:base-excision repair"/>
    <property type="evidence" value="ECO:0007669"/>
    <property type="project" value="InterPro"/>
</dbReference>
<evidence type="ECO:0000256" key="1">
    <source>
        <dbReference type="ARBA" id="ARBA00009232"/>
    </source>
</evidence>
<keyword evidence="6" id="KW-0812">Transmembrane</keyword>
<gene>
    <name evidence="7" type="ORF">DJ66_0642</name>
</gene>
<evidence type="ECO:0000256" key="4">
    <source>
        <dbReference type="ARBA" id="ARBA00023204"/>
    </source>
</evidence>
<dbReference type="PANTHER" id="PTHR10429:SF0">
    <property type="entry name" value="DNA-3-METHYLADENINE GLYCOSYLASE"/>
    <property type="match status" value="1"/>
</dbReference>
<comment type="similarity">
    <text evidence="1 5">Belongs to the DNA glycosylase MPG family.</text>
</comment>
<accession>A0A0F4VMJ7</accession>
<dbReference type="CDD" id="cd00540">
    <property type="entry name" value="AAG"/>
    <property type="match status" value="1"/>
</dbReference>
<name>A0A0F4VMJ7_9HYPH</name>
<dbReference type="PATRIC" id="fig|556287.9.peg.665"/>
<dbReference type="GO" id="GO:0003677">
    <property type="term" value="F:DNA binding"/>
    <property type="evidence" value="ECO:0007669"/>
    <property type="project" value="InterPro"/>
</dbReference>
<sequence>MRLTLVIHPRVFISLFNNSSASTSRLNTVIQMTEHILPREFYERNTLDVSKQLLGKVLKFYHCRGIITEIEAYIGQDDPACHAAKGYTPRNSVMFGVAGFSYIYFIYGMYYCLNIVTEKEGFPAAILIRGIELIEPVQLTINGPGRLCKYLSISKANNAFDLTTDHNFCVYNKDKKIKYIRTPRIGIKKGTDKLWRFKIIP</sequence>
<evidence type="ECO:0000256" key="6">
    <source>
        <dbReference type="SAM" id="Phobius"/>
    </source>
</evidence>
<proteinExistence type="inferred from homology"/>
<protein>
    <recommendedName>
        <fullName evidence="5">Putative 3-methyladenine DNA glycosylase</fullName>
        <ecNumber evidence="5">3.2.2.-</ecNumber>
    </recommendedName>
</protein>
<dbReference type="EMBL" id="JMTK01000002">
    <property type="protein sequence ID" value="KJZ81912.1"/>
    <property type="molecule type" value="Genomic_DNA"/>
</dbReference>
<dbReference type="PANTHER" id="PTHR10429">
    <property type="entry name" value="DNA-3-METHYLADENINE GLYCOSYLASE"/>
    <property type="match status" value="1"/>
</dbReference>
<keyword evidence="6" id="KW-0472">Membrane</keyword>
<keyword evidence="8" id="KW-1185">Reference proteome</keyword>
<dbReference type="InterPro" id="IPR036995">
    <property type="entry name" value="MPG_sf"/>
</dbReference>
<keyword evidence="3 5" id="KW-0378">Hydrolase</keyword>
<evidence type="ECO:0000313" key="8">
    <source>
        <dbReference type="Proteomes" id="UP000033731"/>
    </source>
</evidence>
<dbReference type="InterPro" id="IPR003180">
    <property type="entry name" value="MPG"/>
</dbReference>
<keyword evidence="2 5" id="KW-0227">DNA damage</keyword>
<dbReference type="Pfam" id="PF02245">
    <property type="entry name" value="Pur_DNA_glyco"/>
    <property type="match status" value="1"/>
</dbReference>
<dbReference type="SUPFAM" id="SSF50486">
    <property type="entry name" value="FMT C-terminal domain-like"/>
    <property type="match status" value="1"/>
</dbReference>
<reference evidence="7 8" key="1">
    <citation type="journal article" date="2015" name="Phytopathology">
        <title>Genomes of Candidatus Liberibacter solanacearum haplotype A from New Zealand and the USA suggest significant genome plasticity in the species.</title>
        <authorList>
            <person name="Thompson S.M."/>
            <person name="Johnson C.P."/>
            <person name="Lu A.Y."/>
            <person name="Frampton R.A."/>
            <person name="Sullivan K.L."/>
            <person name="Fiers M.W."/>
            <person name="Crowhurst R.N."/>
            <person name="Pitman A.R."/>
            <person name="Scott I."/>
            <person name="Gudmestad N.C."/>
            <person name="Smith G.R."/>
        </authorList>
    </citation>
    <scope>NUCLEOTIDE SEQUENCE [LARGE SCALE GENOMIC DNA]</scope>
    <source>
        <strain evidence="7 8">LsoNZ1</strain>
    </source>
</reference>
<dbReference type="Gene3D" id="3.10.300.10">
    <property type="entry name" value="Methylpurine-DNA glycosylase (MPG)"/>
    <property type="match status" value="1"/>
</dbReference>
<dbReference type="AlphaFoldDB" id="A0A0F4VMJ7"/>
<keyword evidence="4 5" id="KW-0234">DNA repair</keyword>
<keyword evidence="6" id="KW-1133">Transmembrane helix</keyword>
<keyword evidence="7" id="KW-0326">Glycosidase</keyword>
<dbReference type="EC" id="3.2.2.-" evidence="5"/>
<dbReference type="NCBIfam" id="NF002004">
    <property type="entry name" value="PRK00802.1-4"/>
    <property type="match status" value="1"/>
</dbReference>
<dbReference type="HAMAP" id="MF_00527">
    <property type="entry name" value="3MGH"/>
    <property type="match status" value="1"/>
</dbReference>
<comment type="caution">
    <text evidence="7">The sequence shown here is derived from an EMBL/GenBank/DDBJ whole genome shotgun (WGS) entry which is preliminary data.</text>
</comment>
<dbReference type="GO" id="GO:0003905">
    <property type="term" value="F:alkylbase DNA N-glycosylase activity"/>
    <property type="evidence" value="ECO:0007669"/>
    <property type="project" value="InterPro"/>
</dbReference>